<dbReference type="Proteomes" id="UP001380186">
    <property type="component" value="Chromosome"/>
</dbReference>
<comment type="cofactor">
    <cofactor evidence="1">
        <name>Fe(2+)</name>
        <dbReference type="ChEBI" id="CHEBI:29033"/>
    </cofactor>
</comment>
<dbReference type="PANTHER" id="PTHR10696:SF56">
    <property type="entry name" value="TAUD_TFDA-LIKE DOMAIN-CONTAINING PROTEIN"/>
    <property type="match status" value="1"/>
</dbReference>
<evidence type="ECO:0000256" key="2">
    <source>
        <dbReference type="ARBA" id="ARBA00023002"/>
    </source>
</evidence>
<dbReference type="Gene3D" id="3.60.130.10">
    <property type="entry name" value="Clavaminate synthase-like"/>
    <property type="match status" value="1"/>
</dbReference>
<evidence type="ECO:0000259" key="4">
    <source>
        <dbReference type="Pfam" id="PF02668"/>
    </source>
</evidence>
<proteinExistence type="predicted"/>
<keyword evidence="2" id="KW-0560">Oxidoreductase</keyword>
<dbReference type="Pfam" id="PF02668">
    <property type="entry name" value="TauD"/>
    <property type="match status" value="1"/>
</dbReference>
<dbReference type="PANTHER" id="PTHR10696">
    <property type="entry name" value="GAMMA-BUTYROBETAINE HYDROXYLASE-RELATED"/>
    <property type="match status" value="1"/>
</dbReference>
<protein>
    <submittedName>
        <fullName evidence="5">TauD/TfdA family dioxygenase</fullName>
    </submittedName>
</protein>
<dbReference type="SUPFAM" id="SSF51197">
    <property type="entry name" value="Clavaminate synthase-like"/>
    <property type="match status" value="1"/>
</dbReference>
<evidence type="ECO:0000256" key="1">
    <source>
        <dbReference type="ARBA" id="ARBA00001954"/>
    </source>
</evidence>
<dbReference type="InterPro" id="IPR042098">
    <property type="entry name" value="TauD-like_sf"/>
</dbReference>
<dbReference type="EMBL" id="AP029022">
    <property type="protein sequence ID" value="BEV04477.1"/>
    <property type="molecule type" value="Genomic_DNA"/>
</dbReference>
<evidence type="ECO:0000313" key="5">
    <source>
        <dbReference type="EMBL" id="BEV04477.1"/>
    </source>
</evidence>
<keyword evidence="3" id="KW-0045">Antibiotic biosynthesis</keyword>
<sequence length="202" mass="23769">MIKKISDNGFLHLTDQSEEQLNELINSLGHVIFTTDVVVKPESKGMVTSSNGLDFHTDHHKAKYIIWYCYKQTDLGGDSILMDAEKIYQQLSEDSKQQLKSIELFEHKIFPDDKESYPFVATDEKGNRKFYYSFWLVRNEDKQNPAMLEFQRLIKQTEPIKLSLKERDILIVDNHRIFHGRTPIEGSKDRFLKRFWLTAHNS</sequence>
<keyword evidence="6" id="KW-1185">Reference proteome</keyword>
<name>A0ABN7CH88_9FLAO</name>
<accession>A0ABN7CH88</accession>
<dbReference type="RefSeq" id="WP_271248313.1">
    <property type="nucleotide sequence ID" value="NZ_AP029022.1"/>
</dbReference>
<reference evidence="5 6" key="1">
    <citation type="journal article" date="2020" name="Microbes Environ.">
        <title>Synthetic bacterial community of duckweed: a simple and stable system to study plant-microbe interactions.</title>
        <authorList>
            <person name="Ishizawa H."/>
            <person name="Tada M."/>
            <person name="Kuroda M."/>
            <person name="Inoue D."/>
            <person name="Futamata H."/>
            <person name="Ike M."/>
        </authorList>
    </citation>
    <scope>NUCLEOTIDE SEQUENCE [LARGE SCALE GENOMIC DNA]</scope>
    <source>
        <strain evidence="5 6">DW100</strain>
    </source>
</reference>
<dbReference type="InterPro" id="IPR003819">
    <property type="entry name" value="TauD/TfdA-like"/>
</dbReference>
<gene>
    <name evidence="5" type="ORF">CRDW_18510</name>
</gene>
<organism evidence="5 6">
    <name type="scientific">Chryseobacterium gambrini</name>
    <dbReference type="NCBI Taxonomy" id="373672"/>
    <lineage>
        <taxon>Bacteria</taxon>
        <taxon>Pseudomonadati</taxon>
        <taxon>Bacteroidota</taxon>
        <taxon>Flavobacteriia</taxon>
        <taxon>Flavobacteriales</taxon>
        <taxon>Weeksellaceae</taxon>
        <taxon>Chryseobacterium group</taxon>
        <taxon>Chryseobacterium</taxon>
    </lineage>
</organism>
<dbReference type="InterPro" id="IPR050411">
    <property type="entry name" value="AlphaKG_dependent_hydroxylases"/>
</dbReference>
<feature type="domain" description="TauD/TfdA-like" evidence="4">
    <location>
        <begin position="8"/>
        <end position="196"/>
    </location>
</feature>
<evidence type="ECO:0000313" key="6">
    <source>
        <dbReference type="Proteomes" id="UP001380186"/>
    </source>
</evidence>
<evidence type="ECO:0000256" key="3">
    <source>
        <dbReference type="ARBA" id="ARBA00023194"/>
    </source>
</evidence>
<keyword evidence="5" id="KW-0223">Dioxygenase</keyword>
<dbReference type="GO" id="GO:0051213">
    <property type="term" value="F:dioxygenase activity"/>
    <property type="evidence" value="ECO:0007669"/>
    <property type="project" value="UniProtKB-KW"/>
</dbReference>